<dbReference type="GO" id="GO:0016301">
    <property type="term" value="F:kinase activity"/>
    <property type="evidence" value="ECO:0007669"/>
    <property type="project" value="UniProtKB-KW"/>
</dbReference>
<dbReference type="PANTHER" id="PTHR45890">
    <property type="entry name" value="AARF DOMAIN CONTAINING KINASE 2 (PREDICTED)"/>
    <property type="match status" value="1"/>
</dbReference>
<dbReference type="EMBL" id="SZQA01000001">
    <property type="protein sequence ID" value="TKK91348.1"/>
    <property type="molecule type" value="Genomic_DNA"/>
</dbReference>
<dbReference type="SUPFAM" id="SSF56112">
    <property type="entry name" value="Protein kinase-like (PK-like)"/>
    <property type="match status" value="1"/>
</dbReference>
<comment type="caution">
    <text evidence="2">The sequence shown here is derived from an EMBL/GenBank/DDBJ whole genome shotgun (WGS) entry which is preliminary data.</text>
</comment>
<keyword evidence="2" id="KW-0808">Transferase</keyword>
<proteinExistence type="predicted"/>
<evidence type="ECO:0000313" key="2">
    <source>
        <dbReference type="EMBL" id="TKK91348.1"/>
    </source>
</evidence>
<evidence type="ECO:0000313" key="3">
    <source>
        <dbReference type="Proteomes" id="UP000308705"/>
    </source>
</evidence>
<organism evidence="2 3">
    <name type="scientific">Herbidospora galbida</name>
    <dbReference type="NCBI Taxonomy" id="2575442"/>
    <lineage>
        <taxon>Bacteria</taxon>
        <taxon>Bacillati</taxon>
        <taxon>Actinomycetota</taxon>
        <taxon>Actinomycetes</taxon>
        <taxon>Streptosporangiales</taxon>
        <taxon>Streptosporangiaceae</taxon>
        <taxon>Herbidospora</taxon>
    </lineage>
</organism>
<dbReference type="PANTHER" id="PTHR45890:SF1">
    <property type="entry name" value="AARF DOMAIN CONTAINING KINASE 2"/>
    <property type="match status" value="1"/>
</dbReference>
<name>A0A4U3MNX4_9ACTN</name>
<protein>
    <submittedName>
        <fullName evidence="2">AarF/ABC1/UbiB kinase family protein</fullName>
    </submittedName>
</protein>
<gene>
    <name evidence="2" type="ORF">FDA94_00640</name>
</gene>
<dbReference type="InterPro" id="IPR004147">
    <property type="entry name" value="ABC1_dom"/>
</dbReference>
<feature type="domain" description="ABC1 atypical kinase-like" evidence="1">
    <location>
        <begin position="67"/>
        <end position="303"/>
    </location>
</feature>
<dbReference type="InterPro" id="IPR052402">
    <property type="entry name" value="ADCK_kinase"/>
</dbReference>
<keyword evidence="3" id="KW-1185">Reference proteome</keyword>
<sequence length="416" mass="44991">MTVAIRLVQVGFHVLIGLALVAWRRPARAAEVARLLERLGGAFLKAGQLLATRVDVVGETLAAELGRLHDSVAPMPSRHALLAARQAFADPPPEMLAALARPPIASGSIACVYRMTWQGRDLAVKVRRPDVIRRFAADTAIVSGFARLAARVPRLARLPMTDIVGQLGEALRGQLDFAQETRYLHRLRADLADVDGVVVPEPVDELTAGGVITMTFAEGLTKEPGDPESTERGVTTLVRTVYHMLFVRGFIHVDLHQGNAYIRPGGEVVILDAGFMFPLSEMARTSFTRFFGGMIKGDGEFCARILLASARGVAEGADVAGFQREVADLVNRSSGAVAQDFELGPFAVRLFDLQRGHAVFAEPEFVFPLLCLLALEGTVRRLHPLMDFQIEAAPYVMQGLLTGALTAPGAPENMTI</sequence>
<accession>A0A4U3MNX4</accession>
<reference evidence="2 3" key="1">
    <citation type="submission" date="2019-04" db="EMBL/GenBank/DDBJ databases">
        <title>Herbidospora sp. NEAU-GS14.nov., a novel actinomycete isolated from soil.</title>
        <authorList>
            <person name="Han L."/>
        </authorList>
    </citation>
    <scope>NUCLEOTIDE SEQUENCE [LARGE SCALE GENOMIC DNA]</scope>
    <source>
        <strain evidence="2 3">NEAU-GS14</strain>
    </source>
</reference>
<keyword evidence="2" id="KW-0418">Kinase</keyword>
<dbReference type="AlphaFoldDB" id="A0A4U3MNX4"/>
<dbReference type="Proteomes" id="UP000308705">
    <property type="component" value="Unassembled WGS sequence"/>
</dbReference>
<evidence type="ECO:0000259" key="1">
    <source>
        <dbReference type="Pfam" id="PF03109"/>
    </source>
</evidence>
<dbReference type="CDD" id="cd05121">
    <property type="entry name" value="ABC1_ADCK3-like"/>
    <property type="match status" value="1"/>
</dbReference>
<dbReference type="Pfam" id="PF03109">
    <property type="entry name" value="ABC1"/>
    <property type="match status" value="1"/>
</dbReference>
<dbReference type="OrthoDB" id="9795390at2"/>
<dbReference type="InterPro" id="IPR011009">
    <property type="entry name" value="Kinase-like_dom_sf"/>
</dbReference>